<comment type="caution">
    <text evidence="8">The sequence shown here is derived from an EMBL/GenBank/DDBJ whole genome shotgun (WGS) entry which is preliminary data.</text>
</comment>
<dbReference type="GO" id="GO:0008483">
    <property type="term" value="F:transaminase activity"/>
    <property type="evidence" value="ECO:0007669"/>
    <property type="project" value="UniProtKB-KW"/>
</dbReference>
<sequence>MIMLADMINDYVKDSPAYRVGITMDDVREDYVLADFRDDICKMNENENLLGVSPKAVKAMQETAVLCNYYPEGTGKALRRKLAERYGLSEYHYMITEGASVAINVIGEVFIREGDEVLIPAQSYGAYGNTAKRFKGTPVYVPMRGDKGIDLDAVLDAITPKTKLIFICNPNNPTGMALNDEELLDFIRKVPDHVMVVVDEAYFQFIRREDYKTALDAITEENCRVMVIRTFSKVYGMAGARVGYVVSSLEVIRYLSRMVNYFCTNKLALAGALAALDDKEFEELTLSTVREERIYLTQELEKMGYYVCPSDTNFIFVDLQTDSMKLCEKMQQFGIILRGDYDYTRISIGTRKQNQRVIEKLKEVLGK</sequence>
<dbReference type="PANTHER" id="PTHR43643:SF3">
    <property type="entry name" value="HISTIDINOL-PHOSPHATE AMINOTRANSFERASE"/>
    <property type="match status" value="1"/>
</dbReference>
<comment type="pathway">
    <text evidence="6">Amino-acid biosynthesis; L-histidine biosynthesis; L-histidine from 5-phospho-alpha-D-ribose 1-diphosphate: step 7/9.</text>
</comment>
<dbReference type="InterPro" id="IPR005861">
    <property type="entry name" value="HisP_aminotrans"/>
</dbReference>
<comment type="catalytic activity">
    <reaction evidence="6">
        <text>L-histidinol phosphate + 2-oxoglutarate = 3-(imidazol-4-yl)-2-oxopropyl phosphate + L-glutamate</text>
        <dbReference type="Rhea" id="RHEA:23744"/>
        <dbReference type="ChEBI" id="CHEBI:16810"/>
        <dbReference type="ChEBI" id="CHEBI:29985"/>
        <dbReference type="ChEBI" id="CHEBI:57766"/>
        <dbReference type="ChEBI" id="CHEBI:57980"/>
        <dbReference type="EC" id="2.6.1.9"/>
    </reaction>
</comment>
<evidence type="ECO:0000256" key="4">
    <source>
        <dbReference type="ARBA" id="ARBA00022679"/>
    </source>
</evidence>
<feature type="domain" description="Aminotransferase class I/classII large" evidence="7">
    <location>
        <begin position="39"/>
        <end position="361"/>
    </location>
</feature>
<dbReference type="CDD" id="cd00609">
    <property type="entry name" value="AAT_like"/>
    <property type="match status" value="1"/>
</dbReference>
<dbReference type="Gene3D" id="3.40.640.10">
    <property type="entry name" value="Type I PLP-dependent aspartate aminotransferase-like (Major domain)"/>
    <property type="match status" value="1"/>
</dbReference>
<evidence type="ECO:0000256" key="1">
    <source>
        <dbReference type="ARBA" id="ARBA00001933"/>
    </source>
</evidence>
<dbReference type="RefSeq" id="WP_178659286.1">
    <property type="nucleotide sequence ID" value="NZ_JACRSX010000011.1"/>
</dbReference>
<dbReference type="EMBL" id="JACRSX010000011">
    <property type="protein sequence ID" value="MBC8562763.1"/>
    <property type="molecule type" value="Genomic_DNA"/>
</dbReference>
<protein>
    <recommendedName>
        <fullName evidence="6">Histidinol-phosphate aminotransferase</fullName>
        <ecNumber evidence="6">2.6.1.9</ecNumber>
    </recommendedName>
    <alternativeName>
        <fullName evidence="6">Imidazole acetol-phosphate transaminase</fullName>
    </alternativeName>
</protein>
<dbReference type="Proteomes" id="UP000606193">
    <property type="component" value="Unassembled WGS sequence"/>
</dbReference>
<dbReference type="InterPro" id="IPR015422">
    <property type="entry name" value="PyrdxlP-dep_Trfase_small"/>
</dbReference>
<accession>A0ABR7N419</accession>
<reference evidence="8 9" key="1">
    <citation type="submission" date="2020-08" db="EMBL/GenBank/DDBJ databases">
        <title>Genome public.</title>
        <authorList>
            <person name="Liu C."/>
            <person name="Sun Q."/>
        </authorList>
    </citation>
    <scope>NUCLEOTIDE SEQUENCE [LARGE SCALE GENOMIC DNA]</scope>
    <source>
        <strain evidence="8 9">NSJ-37</strain>
    </source>
</reference>
<dbReference type="InterPro" id="IPR004839">
    <property type="entry name" value="Aminotransferase_I/II_large"/>
</dbReference>
<keyword evidence="6" id="KW-0368">Histidine biosynthesis</keyword>
<dbReference type="Pfam" id="PF00155">
    <property type="entry name" value="Aminotran_1_2"/>
    <property type="match status" value="1"/>
</dbReference>
<keyword evidence="9" id="KW-1185">Reference proteome</keyword>
<evidence type="ECO:0000256" key="3">
    <source>
        <dbReference type="ARBA" id="ARBA00022576"/>
    </source>
</evidence>
<comment type="similarity">
    <text evidence="6">Belongs to the class-II pyridoxal-phosphate-dependent aminotransferase family. Histidinol-phosphate aminotransferase subfamily.</text>
</comment>
<keyword evidence="6" id="KW-0028">Amino-acid biosynthesis</keyword>
<dbReference type="PANTHER" id="PTHR43643">
    <property type="entry name" value="HISTIDINOL-PHOSPHATE AMINOTRANSFERASE 2"/>
    <property type="match status" value="1"/>
</dbReference>
<dbReference type="HAMAP" id="MF_01023">
    <property type="entry name" value="HisC_aminotrans_2"/>
    <property type="match status" value="1"/>
</dbReference>
<dbReference type="SUPFAM" id="SSF53383">
    <property type="entry name" value="PLP-dependent transferases"/>
    <property type="match status" value="1"/>
</dbReference>
<evidence type="ECO:0000256" key="5">
    <source>
        <dbReference type="ARBA" id="ARBA00022898"/>
    </source>
</evidence>
<comment type="subunit">
    <text evidence="2 6">Homodimer.</text>
</comment>
<dbReference type="InterPro" id="IPR015424">
    <property type="entry name" value="PyrdxlP-dep_Trfase"/>
</dbReference>
<evidence type="ECO:0000256" key="2">
    <source>
        <dbReference type="ARBA" id="ARBA00011738"/>
    </source>
</evidence>
<dbReference type="Gene3D" id="3.90.1150.10">
    <property type="entry name" value="Aspartate Aminotransferase, domain 1"/>
    <property type="match status" value="1"/>
</dbReference>
<name>A0ABR7N419_9FIRM</name>
<dbReference type="InterPro" id="IPR015421">
    <property type="entry name" value="PyrdxlP-dep_Trfase_major"/>
</dbReference>
<keyword evidence="3 6" id="KW-0032">Aminotransferase</keyword>
<evidence type="ECO:0000259" key="7">
    <source>
        <dbReference type="Pfam" id="PF00155"/>
    </source>
</evidence>
<comment type="cofactor">
    <cofactor evidence="1 6">
        <name>pyridoxal 5'-phosphate</name>
        <dbReference type="ChEBI" id="CHEBI:597326"/>
    </cofactor>
</comment>
<dbReference type="EC" id="2.6.1.9" evidence="6"/>
<dbReference type="InterPro" id="IPR050106">
    <property type="entry name" value="HistidinolP_aminotransfase"/>
</dbReference>
<evidence type="ECO:0000313" key="8">
    <source>
        <dbReference type="EMBL" id="MBC8562763.1"/>
    </source>
</evidence>
<keyword evidence="4 6" id="KW-0808">Transferase</keyword>
<organism evidence="8 9">
    <name type="scientific">Jutongia huaianensis</name>
    <dbReference type="NCBI Taxonomy" id="2763668"/>
    <lineage>
        <taxon>Bacteria</taxon>
        <taxon>Bacillati</taxon>
        <taxon>Bacillota</taxon>
        <taxon>Clostridia</taxon>
        <taxon>Lachnospirales</taxon>
        <taxon>Lachnospiraceae</taxon>
        <taxon>Jutongia</taxon>
    </lineage>
</organism>
<evidence type="ECO:0000256" key="6">
    <source>
        <dbReference type="HAMAP-Rule" id="MF_01023"/>
    </source>
</evidence>
<feature type="modified residue" description="N6-(pyridoxal phosphate)lysine" evidence="6">
    <location>
        <position position="233"/>
    </location>
</feature>
<keyword evidence="5 6" id="KW-0663">Pyridoxal phosphate</keyword>
<evidence type="ECO:0000313" key="9">
    <source>
        <dbReference type="Proteomes" id="UP000606193"/>
    </source>
</evidence>
<gene>
    <name evidence="6" type="primary">hisC</name>
    <name evidence="8" type="ORF">H8704_09020</name>
</gene>
<proteinExistence type="inferred from homology"/>